<proteinExistence type="predicted"/>
<evidence type="ECO:0000256" key="2">
    <source>
        <dbReference type="ARBA" id="ARBA00023125"/>
    </source>
</evidence>
<dbReference type="GO" id="GO:0003677">
    <property type="term" value="F:DNA binding"/>
    <property type="evidence" value="ECO:0007669"/>
    <property type="project" value="UniProtKB-KW"/>
</dbReference>
<dbReference type="Gene3D" id="1.10.260.40">
    <property type="entry name" value="lambda repressor-like DNA-binding domains"/>
    <property type="match status" value="1"/>
</dbReference>
<dbReference type="AlphaFoldDB" id="A0A1W1CTS2"/>
<keyword evidence="3" id="KW-0804">Transcription</keyword>
<dbReference type="PANTHER" id="PTHR46797">
    <property type="entry name" value="HTH-TYPE TRANSCRIPTIONAL REGULATOR"/>
    <property type="match status" value="1"/>
</dbReference>
<sequence>MKNNEQELLNQLAKKIKTQRKKLNISQEKLAEKCDFDRTYISLLERAKRNPSYLSLLKLCVGLEIELIELLKEEKSNESK</sequence>
<name>A0A1W1CTS2_9ZZZZ</name>
<evidence type="ECO:0000256" key="3">
    <source>
        <dbReference type="ARBA" id="ARBA00023163"/>
    </source>
</evidence>
<dbReference type="GO" id="GO:0005829">
    <property type="term" value="C:cytosol"/>
    <property type="evidence" value="ECO:0007669"/>
    <property type="project" value="TreeGrafter"/>
</dbReference>
<dbReference type="SMART" id="SM00530">
    <property type="entry name" value="HTH_XRE"/>
    <property type="match status" value="1"/>
</dbReference>
<dbReference type="Pfam" id="PF01381">
    <property type="entry name" value="HTH_3"/>
    <property type="match status" value="1"/>
</dbReference>
<accession>A0A1W1CTS2</accession>
<keyword evidence="1" id="KW-0805">Transcription regulation</keyword>
<dbReference type="InterPro" id="IPR010982">
    <property type="entry name" value="Lambda_DNA-bd_dom_sf"/>
</dbReference>
<dbReference type="SUPFAM" id="SSF47413">
    <property type="entry name" value="lambda repressor-like DNA-binding domains"/>
    <property type="match status" value="1"/>
</dbReference>
<evidence type="ECO:0000313" key="6">
    <source>
        <dbReference type="EMBL" id="SFV69072.1"/>
    </source>
</evidence>
<dbReference type="InterPro" id="IPR001387">
    <property type="entry name" value="Cro/C1-type_HTH"/>
</dbReference>
<evidence type="ECO:0000259" key="5">
    <source>
        <dbReference type="PROSITE" id="PS50943"/>
    </source>
</evidence>
<dbReference type="EMBL" id="FPHN01000264">
    <property type="protein sequence ID" value="SFV69072.1"/>
    <property type="molecule type" value="Genomic_DNA"/>
</dbReference>
<keyword evidence="4" id="KW-0175">Coiled coil</keyword>
<organism evidence="6">
    <name type="scientific">hydrothermal vent metagenome</name>
    <dbReference type="NCBI Taxonomy" id="652676"/>
    <lineage>
        <taxon>unclassified sequences</taxon>
        <taxon>metagenomes</taxon>
        <taxon>ecological metagenomes</taxon>
    </lineage>
</organism>
<dbReference type="CDD" id="cd00093">
    <property type="entry name" value="HTH_XRE"/>
    <property type="match status" value="1"/>
</dbReference>
<feature type="domain" description="HTH cro/C1-type" evidence="5">
    <location>
        <begin position="16"/>
        <end position="70"/>
    </location>
</feature>
<reference evidence="6" key="1">
    <citation type="submission" date="2016-10" db="EMBL/GenBank/DDBJ databases">
        <authorList>
            <person name="de Groot N.N."/>
        </authorList>
    </citation>
    <scope>NUCLEOTIDE SEQUENCE</scope>
</reference>
<dbReference type="PROSITE" id="PS50943">
    <property type="entry name" value="HTH_CROC1"/>
    <property type="match status" value="1"/>
</dbReference>
<evidence type="ECO:0000256" key="1">
    <source>
        <dbReference type="ARBA" id="ARBA00023015"/>
    </source>
</evidence>
<dbReference type="InterPro" id="IPR050807">
    <property type="entry name" value="TransReg_Diox_bact_type"/>
</dbReference>
<dbReference type="GO" id="GO:0003700">
    <property type="term" value="F:DNA-binding transcription factor activity"/>
    <property type="evidence" value="ECO:0007669"/>
    <property type="project" value="TreeGrafter"/>
</dbReference>
<protein>
    <recommendedName>
        <fullName evidence="5">HTH cro/C1-type domain-containing protein</fullName>
    </recommendedName>
</protein>
<dbReference type="PANTHER" id="PTHR46797:SF23">
    <property type="entry name" value="HTH-TYPE TRANSCRIPTIONAL REGULATOR SUTR"/>
    <property type="match status" value="1"/>
</dbReference>
<feature type="coiled-coil region" evidence="4">
    <location>
        <begin position="2"/>
        <end position="29"/>
    </location>
</feature>
<keyword evidence="2" id="KW-0238">DNA-binding</keyword>
<gene>
    <name evidence="6" type="ORF">MNB_SV-14-541</name>
</gene>
<evidence type="ECO:0000256" key="4">
    <source>
        <dbReference type="SAM" id="Coils"/>
    </source>
</evidence>